<dbReference type="AlphaFoldDB" id="A0A834UD95"/>
<accession>A0A834UD95</accession>
<reference evidence="2" key="1">
    <citation type="journal article" date="2020" name="G3 (Bethesda)">
        <title>High-Quality Assemblies for Three Invasive Social Wasps from the &lt;i&gt;Vespula&lt;/i&gt; Genus.</title>
        <authorList>
            <person name="Harrop T.W.R."/>
            <person name="Guhlin J."/>
            <person name="McLaughlin G.M."/>
            <person name="Permina E."/>
            <person name="Stockwell P."/>
            <person name="Gilligan J."/>
            <person name="Le Lec M.F."/>
            <person name="Gruber M.A.M."/>
            <person name="Quinn O."/>
            <person name="Lovegrove M."/>
            <person name="Duncan E.J."/>
            <person name="Remnant E.J."/>
            <person name="Van Eeckhoven J."/>
            <person name="Graham B."/>
            <person name="Knapp R.A."/>
            <person name="Langford K.W."/>
            <person name="Kronenberg Z."/>
            <person name="Press M.O."/>
            <person name="Eacker S.M."/>
            <person name="Wilson-Rankin E.E."/>
            <person name="Purcell J."/>
            <person name="Lester P.J."/>
            <person name="Dearden P.K."/>
        </authorList>
    </citation>
    <scope>NUCLEOTIDE SEQUENCE</scope>
    <source>
        <strain evidence="2">Volc-1</strain>
    </source>
</reference>
<evidence type="ECO:0000313" key="3">
    <source>
        <dbReference type="Proteomes" id="UP000600918"/>
    </source>
</evidence>
<organism evidence="2 3">
    <name type="scientific">Vespula pensylvanica</name>
    <name type="common">Western yellow jacket</name>
    <name type="synonym">Wasp</name>
    <dbReference type="NCBI Taxonomy" id="30213"/>
    <lineage>
        <taxon>Eukaryota</taxon>
        <taxon>Metazoa</taxon>
        <taxon>Ecdysozoa</taxon>
        <taxon>Arthropoda</taxon>
        <taxon>Hexapoda</taxon>
        <taxon>Insecta</taxon>
        <taxon>Pterygota</taxon>
        <taxon>Neoptera</taxon>
        <taxon>Endopterygota</taxon>
        <taxon>Hymenoptera</taxon>
        <taxon>Apocrita</taxon>
        <taxon>Aculeata</taxon>
        <taxon>Vespoidea</taxon>
        <taxon>Vespidae</taxon>
        <taxon>Vespinae</taxon>
        <taxon>Vespula</taxon>
    </lineage>
</organism>
<feature type="region of interest" description="Disordered" evidence="1">
    <location>
        <begin position="134"/>
        <end position="175"/>
    </location>
</feature>
<evidence type="ECO:0000256" key="1">
    <source>
        <dbReference type="SAM" id="MobiDB-lite"/>
    </source>
</evidence>
<feature type="compositionally biased region" description="Acidic residues" evidence="1">
    <location>
        <begin position="141"/>
        <end position="159"/>
    </location>
</feature>
<dbReference type="EMBL" id="JACSDY010000003">
    <property type="protein sequence ID" value="KAF7431911.1"/>
    <property type="molecule type" value="Genomic_DNA"/>
</dbReference>
<name>A0A834UD95_VESPE</name>
<comment type="caution">
    <text evidence="2">The sequence shown here is derived from an EMBL/GenBank/DDBJ whole genome shotgun (WGS) entry which is preliminary data.</text>
</comment>
<evidence type="ECO:0000313" key="2">
    <source>
        <dbReference type="EMBL" id="KAF7431911.1"/>
    </source>
</evidence>
<gene>
    <name evidence="2" type="ORF">H0235_004835</name>
</gene>
<proteinExistence type="predicted"/>
<dbReference type="Proteomes" id="UP000600918">
    <property type="component" value="Unassembled WGS sequence"/>
</dbReference>
<sequence length="175" mass="19660">MVSQKFPLASALTREASYVNSTVCEHCHSDFHVSSLWKATTQFHVLTPTTNITTTITTTNACSTFAGFSANTEPPLKTFYARLLVNTEAENGEVRIVSIRIRNSSIISSILDHLWTRGTSYKYQRRFKTESLTRVTKGGGEGEEEVEEVEEEEEEEEEERVMRVGVRDEGEGCAN</sequence>
<keyword evidence="3" id="KW-1185">Reference proteome</keyword>
<feature type="compositionally biased region" description="Basic and acidic residues" evidence="1">
    <location>
        <begin position="160"/>
        <end position="175"/>
    </location>
</feature>
<protein>
    <submittedName>
        <fullName evidence="2">Uncharacterized protein</fullName>
    </submittedName>
</protein>